<keyword evidence="3" id="KW-0175">Coiled coil</keyword>
<organism evidence="5 6">
    <name type="scientific">Gracilibacillus halotolerans</name>
    <dbReference type="NCBI Taxonomy" id="74386"/>
    <lineage>
        <taxon>Bacteria</taxon>
        <taxon>Bacillati</taxon>
        <taxon>Bacillota</taxon>
        <taxon>Bacilli</taxon>
        <taxon>Bacillales</taxon>
        <taxon>Bacillaceae</taxon>
        <taxon>Gracilibacillus</taxon>
    </lineage>
</organism>
<feature type="domain" description="Methyl-accepting transducer" evidence="4">
    <location>
        <begin position="114"/>
        <end position="286"/>
    </location>
</feature>
<feature type="coiled-coil region" evidence="3">
    <location>
        <begin position="229"/>
        <end position="256"/>
    </location>
</feature>
<evidence type="ECO:0000313" key="6">
    <source>
        <dbReference type="Proteomes" id="UP000572212"/>
    </source>
</evidence>
<dbReference type="SMART" id="SM00283">
    <property type="entry name" value="MA"/>
    <property type="match status" value="1"/>
</dbReference>
<protein>
    <submittedName>
        <fullName evidence="5">Archaellum component FlaC</fullName>
    </submittedName>
</protein>
<sequence length="286" mass="30895">MQESIVQQDVHPVLQSFIHVAPYLQYLVNDDITIGIYDREKLLLNIPAKTFSLNVNPGDPLIDGDIITNAIRENKNQAMIVPAEILGINLVSRAIPVHDEQGNVIGGIGVGLNVENANKLSEIAGSLSSVIDDVTNTVQEMAGSVNELASNIGLVSEKASEVTHSVDLIENVSKVVRDTADQSNLLGLNAAIESARAGEHGKGFGVVADEIRKMATNSKNSVQEIHGITNQIKEVIENLEKDIQKVNLESNNQSASIEEITATMEEINGTIHNLAELARENIELKN</sequence>
<dbReference type="EMBL" id="JACHON010000004">
    <property type="protein sequence ID" value="MBB6512702.1"/>
    <property type="molecule type" value="Genomic_DNA"/>
</dbReference>
<dbReference type="GO" id="GO:0016020">
    <property type="term" value="C:membrane"/>
    <property type="evidence" value="ECO:0007669"/>
    <property type="project" value="InterPro"/>
</dbReference>
<dbReference type="InterPro" id="IPR029151">
    <property type="entry name" value="Sensor-like_sf"/>
</dbReference>
<accession>A0A841RL85</accession>
<evidence type="ECO:0000259" key="4">
    <source>
        <dbReference type="PROSITE" id="PS50111"/>
    </source>
</evidence>
<gene>
    <name evidence="5" type="ORF">GGQ92_001488</name>
</gene>
<evidence type="ECO:0000313" key="5">
    <source>
        <dbReference type="EMBL" id="MBB6512702.1"/>
    </source>
</evidence>
<dbReference type="Proteomes" id="UP000572212">
    <property type="component" value="Unassembled WGS sequence"/>
</dbReference>
<dbReference type="PROSITE" id="PS50111">
    <property type="entry name" value="CHEMOTAXIS_TRANSDUC_2"/>
    <property type="match status" value="1"/>
</dbReference>
<name>A0A841RL85_9BACI</name>
<dbReference type="Gene3D" id="1.10.287.950">
    <property type="entry name" value="Methyl-accepting chemotaxis protein"/>
    <property type="match status" value="1"/>
</dbReference>
<dbReference type="RefSeq" id="WP_184246402.1">
    <property type="nucleotide sequence ID" value="NZ_BAAACU010000028.1"/>
</dbReference>
<dbReference type="PANTHER" id="PTHR32089">
    <property type="entry name" value="METHYL-ACCEPTING CHEMOTAXIS PROTEIN MCPB"/>
    <property type="match status" value="1"/>
</dbReference>
<evidence type="ECO:0000256" key="3">
    <source>
        <dbReference type="SAM" id="Coils"/>
    </source>
</evidence>
<dbReference type="InterPro" id="IPR004089">
    <property type="entry name" value="MCPsignal_dom"/>
</dbReference>
<dbReference type="AlphaFoldDB" id="A0A841RL85"/>
<evidence type="ECO:0000256" key="2">
    <source>
        <dbReference type="PROSITE-ProRule" id="PRU00284"/>
    </source>
</evidence>
<proteinExistence type="predicted"/>
<keyword evidence="1 2" id="KW-0807">Transducer</keyword>
<reference evidence="5 6" key="1">
    <citation type="submission" date="2020-08" db="EMBL/GenBank/DDBJ databases">
        <title>Genomic Encyclopedia of Type Strains, Phase IV (KMG-IV): sequencing the most valuable type-strain genomes for metagenomic binning, comparative biology and taxonomic classification.</title>
        <authorList>
            <person name="Goeker M."/>
        </authorList>
    </citation>
    <scope>NUCLEOTIDE SEQUENCE [LARGE SCALE GENOMIC DNA]</scope>
    <source>
        <strain evidence="5 6">DSM 11805</strain>
    </source>
</reference>
<dbReference type="GO" id="GO:0007165">
    <property type="term" value="P:signal transduction"/>
    <property type="evidence" value="ECO:0007669"/>
    <property type="project" value="UniProtKB-KW"/>
</dbReference>
<comment type="caution">
    <text evidence="5">The sequence shown here is derived from an EMBL/GenBank/DDBJ whole genome shotgun (WGS) entry which is preliminary data.</text>
</comment>
<dbReference type="SUPFAM" id="SSF103190">
    <property type="entry name" value="Sensory domain-like"/>
    <property type="match status" value="1"/>
</dbReference>
<keyword evidence="6" id="KW-1185">Reference proteome</keyword>
<dbReference type="Pfam" id="PF00015">
    <property type="entry name" value="MCPsignal"/>
    <property type="match status" value="1"/>
</dbReference>
<dbReference type="SUPFAM" id="SSF58104">
    <property type="entry name" value="Methyl-accepting chemotaxis protein (MCP) signaling domain"/>
    <property type="match status" value="1"/>
</dbReference>
<evidence type="ECO:0000256" key="1">
    <source>
        <dbReference type="ARBA" id="ARBA00023224"/>
    </source>
</evidence>
<dbReference type="PANTHER" id="PTHR32089:SF112">
    <property type="entry name" value="LYSOZYME-LIKE PROTEIN-RELATED"/>
    <property type="match status" value="1"/>
</dbReference>